<dbReference type="GeneID" id="90661440"/>
<proteinExistence type="predicted"/>
<sequence length="81" mass="9260">MKPYDKDIDIVFSPMSDETMSWLDELLTTCKRFGVDYYNASEKDRAFVEAVARKNYGIKQAKMNGVSVSTVEPFFGIHRAV</sequence>
<accession>A0A2A7AG60</accession>
<dbReference type="AlphaFoldDB" id="A0A2A7AG60"/>
<evidence type="ECO:0000313" key="2">
    <source>
        <dbReference type="Proteomes" id="UP000223709"/>
    </source>
</evidence>
<gene>
    <name evidence="1" type="ORF">CRH10_08850</name>
</gene>
<dbReference type="EMBL" id="CP023819">
    <property type="protein sequence ID" value="ATL90395.1"/>
    <property type="molecule type" value="Genomic_DNA"/>
</dbReference>
<evidence type="ECO:0000313" key="1">
    <source>
        <dbReference type="EMBL" id="ATL90395.1"/>
    </source>
</evidence>
<name>A0A2A7AG60_9FIRM</name>
<dbReference type="RefSeq" id="WP_005934633.1">
    <property type="nucleotide sequence ID" value="NZ_CABVEJ010000004.1"/>
</dbReference>
<organism evidence="1 2">
    <name type="scientific">Faecalibacterium prausnitzii</name>
    <dbReference type="NCBI Taxonomy" id="853"/>
    <lineage>
        <taxon>Bacteria</taxon>
        <taxon>Bacillati</taxon>
        <taxon>Bacillota</taxon>
        <taxon>Clostridia</taxon>
        <taxon>Eubacteriales</taxon>
        <taxon>Oscillospiraceae</taxon>
        <taxon>Faecalibacterium</taxon>
    </lineage>
</organism>
<reference evidence="1 2" key="1">
    <citation type="submission" date="2017-10" db="EMBL/GenBank/DDBJ databases">
        <title>Complete Genome Sequence of Faecalibacterium prausnitzii isolated from the gut of healthy adult Indian.</title>
        <authorList>
            <person name="Bag S."/>
            <person name="Ghosh T.S."/>
            <person name="Das B."/>
        </authorList>
    </citation>
    <scope>NUCLEOTIDE SEQUENCE [LARGE SCALE GENOMIC DNA]</scope>
    <source>
        <strain evidence="1 2">Indica</strain>
    </source>
</reference>
<protein>
    <submittedName>
        <fullName evidence="1">Uncharacterized protein</fullName>
    </submittedName>
</protein>
<dbReference type="KEGG" id="fpra:CG447_10055"/>
<dbReference type="Proteomes" id="UP000223709">
    <property type="component" value="Chromosome"/>
</dbReference>